<comment type="subunit">
    <text evidence="3">Homodimer.</text>
</comment>
<dbReference type="GO" id="GO:0051087">
    <property type="term" value="F:protein-folding chaperone binding"/>
    <property type="evidence" value="ECO:0007669"/>
    <property type="project" value="InterPro"/>
</dbReference>
<dbReference type="InterPro" id="IPR009012">
    <property type="entry name" value="GrpE_head"/>
</dbReference>
<sequence length="150" mass="17452">MTAKRKDDTHKLQLELEDARHKHLRALADYQNLEKRISQLTNEARSTTQRDLLVRFLDIADHLEKAEMFIQDKGLKMIKEDFFRIFNELGVKEMDLVGKIYDPYLAEAVEVIQGDEDSVVKEVVKKGYMIGDKVLRPAHVKVTKKIDINN</sequence>
<evidence type="ECO:0000313" key="8">
    <source>
        <dbReference type="Proteomes" id="UP000177159"/>
    </source>
</evidence>
<dbReference type="GO" id="GO:0051082">
    <property type="term" value="F:unfolded protein binding"/>
    <property type="evidence" value="ECO:0007669"/>
    <property type="project" value="TreeGrafter"/>
</dbReference>
<dbReference type="GO" id="GO:0000774">
    <property type="term" value="F:adenyl-nucleotide exchange factor activity"/>
    <property type="evidence" value="ECO:0007669"/>
    <property type="project" value="InterPro"/>
</dbReference>
<dbReference type="Pfam" id="PF01025">
    <property type="entry name" value="GrpE"/>
    <property type="match status" value="1"/>
</dbReference>
<organism evidence="7 8">
    <name type="scientific">Candidatus Roizmanbacteria bacterium RIFCSPHIGHO2_02_FULL_37_24</name>
    <dbReference type="NCBI Taxonomy" id="1802037"/>
    <lineage>
        <taxon>Bacteria</taxon>
        <taxon>Candidatus Roizmaniibacteriota</taxon>
    </lineage>
</organism>
<dbReference type="Proteomes" id="UP000177159">
    <property type="component" value="Unassembled WGS sequence"/>
</dbReference>
<evidence type="ECO:0000313" key="7">
    <source>
        <dbReference type="EMBL" id="OGK24322.1"/>
    </source>
</evidence>
<reference evidence="7 8" key="1">
    <citation type="journal article" date="2016" name="Nat. Commun.">
        <title>Thousands of microbial genomes shed light on interconnected biogeochemical processes in an aquifer system.</title>
        <authorList>
            <person name="Anantharaman K."/>
            <person name="Brown C.T."/>
            <person name="Hug L.A."/>
            <person name="Sharon I."/>
            <person name="Castelle C.J."/>
            <person name="Probst A.J."/>
            <person name="Thomas B.C."/>
            <person name="Singh A."/>
            <person name="Wilkins M.J."/>
            <person name="Karaoz U."/>
            <person name="Brodie E.L."/>
            <person name="Williams K.H."/>
            <person name="Hubbard S.S."/>
            <person name="Banfield J.F."/>
        </authorList>
    </citation>
    <scope>NUCLEOTIDE SEQUENCE [LARGE SCALE GENOMIC DNA]</scope>
</reference>
<dbReference type="InterPro" id="IPR013805">
    <property type="entry name" value="GrpE_CC"/>
</dbReference>
<evidence type="ECO:0000256" key="3">
    <source>
        <dbReference type="HAMAP-Rule" id="MF_01151"/>
    </source>
</evidence>
<keyword evidence="6" id="KW-0175">Coiled coil</keyword>
<dbReference type="SUPFAM" id="SSF58014">
    <property type="entry name" value="Coiled-coil domain of nucleotide exchange factor GrpE"/>
    <property type="match status" value="1"/>
</dbReference>
<dbReference type="PANTHER" id="PTHR21237:SF23">
    <property type="entry name" value="GRPE PROTEIN HOMOLOG, MITOCHONDRIAL"/>
    <property type="match status" value="1"/>
</dbReference>
<dbReference type="SUPFAM" id="SSF51064">
    <property type="entry name" value="Head domain of nucleotide exchange factor GrpE"/>
    <property type="match status" value="1"/>
</dbReference>
<keyword evidence="3 4" id="KW-0346">Stress response</keyword>
<dbReference type="Gene3D" id="2.30.22.10">
    <property type="entry name" value="Head domain of nucleotide exchange factor GrpE"/>
    <property type="match status" value="1"/>
</dbReference>
<dbReference type="GO" id="GO:0042803">
    <property type="term" value="F:protein homodimerization activity"/>
    <property type="evidence" value="ECO:0007669"/>
    <property type="project" value="InterPro"/>
</dbReference>
<dbReference type="PANTHER" id="PTHR21237">
    <property type="entry name" value="GRPE PROTEIN"/>
    <property type="match status" value="1"/>
</dbReference>
<gene>
    <name evidence="3" type="primary">grpE</name>
    <name evidence="7" type="ORF">A3C24_02160</name>
</gene>
<accession>A0A1F7H0S3</accession>
<keyword evidence="3" id="KW-0963">Cytoplasm</keyword>
<dbReference type="AlphaFoldDB" id="A0A1F7H0S3"/>
<evidence type="ECO:0000256" key="1">
    <source>
        <dbReference type="ARBA" id="ARBA00009054"/>
    </source>
</evidence>
<evidence type="ECO:0000256" key="2">
    <source>
        <dbReference type="ARBA" id="ARBA00023186"/>
    </source>
</evidence>
<protein>
    <recommendedName>
        <fullName evidence="3 4">Protein GrpE</fullName>
    </recommendedName>
    <alternativeName>
        <fullName evidence="3">HSP-70 cofactor</fullName>
    </alternativeName>
</protein>
<evidence type="ECO:0000256" key="4">
    <source>
        <dbReference type="RuleBase" id="RU000639"/>
    </source>
</evidence>
<dbReference type="InterPro" id="IPR000740">
    <property type="entry name" value="GrpE"/>
</dbReference>
<dbReference type="HAMAP" id="MF_01151">
    <property type="entry name" value="GrpE"/>
    <property type="match status" value="1"/>
</dbReference>
<comment type="function">
    <text evidence="3 4">Participates actively in the response to hyperosmotic and heat shock by preventing the aggregation of stress-denatured proteins, in association with DnaK and GrpE. It is the nucleotide exchange factor for DnaK and may function as a thermosensor. Unfolded proteins bind initially to DnaJ; upon interaction with the DnaJ-bound protein, DnaK hydrolyzes its bound ATP, resulting in the formation of a stable complex. GrpE releases ADP from DnaK; ATP binding to DnaK triggers the release of the substrate protein, thus completing the reaction cycle. Several rounds of ATP-dependent interactions between DnaJ, DnaK and GrpE are required for fully efficient folding.</text>
</comment>
<dbReference type="GO" id="GO:0005737">
    <property type="term" value="C:cytoplasm"/>
    <property type="evidence" value="ECO:0007669"/>
    <property type="project" value="UniProtKB-SubCell"/>
</dbReference>
<comment type="caution">
    <text evidence="7">The sequence shown here is derived from an EMBL/GenBank/DDBJ whole genome shotgun (WGS) entry which is preliminary data.</text>
</comment>
<dbReference type="EMBL" id="MFZM01000009">
    <property type="protein sequence ID" value="OGK24322.1"/>
    <property type="molecule type" value="Genomic_DNA"/>
</dbReference>
<evidence type="ECO:0000256" key="5">
    <source>
        <dbReference type="RuleBase" id="RU004478"/>
    </source>
</evidence>
<keyword evidence="2 3" id="KW-0143">Chaperone</keyword>
<name>A0A1F7H0S3_9BACT</name>
<dbReference type="Gene3D" id="3.90.20.20">
    <property type="match status" value="1"/>
</dbReference>
<comment type="similarity">
    <text evidence="1 3 5">Belongs to the GrpE family.</text>
</comment>
<feature type="coiled-coil region" evidence="6">
    <location>
        <begin position="16"/>
        <end position="50"/>
    </location>
</feature>
<evidence type="ECO:0000256" key="6">
    <source>
        <dbReference type="SAM" id="Coils"/>
    </source>
</evidence>
<comment type="subcellular location">
    <subcellularLocation>
        <location evidence="3">Cytoplasm</location>
    </subcellularLocation>
</comment>
<dbReference type="PRINTS" id="PR00773">
    <property type="entry name" value="GRPEPROTEIN"/>
</dbReference>
<dbReference type="PROSITE" id="PS01071">
    <property type="entry name" value="GRPE"/>
    <property type="match status" value="1"/>
</dbReference>
<dbReference type="GO" id="GO:0006457">
    <property type="term" value="P:protein folding"/>
    <property type="evidence" value="ECO:0007669"/>
    <property type="project" value="InterPro"/>
</dbReference>
<proteinExistence type="inferred from homology"/>